<dbReference type="NCBIfam" id="TIGR03010">
    <property type="entry name" value="sulf_tusC_dsrF"/>
    <property type="match status" value="1"/>
</dbReference>
<dbReference type="OrthoDB" id="9789418at2"/>
<dbReference type="AlphaFoldDB" id="A0A1H6HWY1"/>
<dbReference type="EMBL" id="FNWO01000008">
    <property type="protein sequence ID" value="SEH40584.1"/>
    <property type="molecule type" value="Genomic_DNA"/>
</dbReference>
<dbReference type="InterPro" id="IPR027396">
    <property type="entry name" value="DsrEFH-like"/>
</dbReference>
<dbReference type="InterPro" id="IPR017462">
    <property type="entry name" value="Sulphur_relay_TusC/DsrF"/>
</dbReference>
<gene>
    <name evidence="2" type="ORF">SAMN04244559_02146</name>
</gene>
<dbReference type="NCBIfam" id="NF001238">
    <property type="entry name" value="PRK00211.1"/>
    <property type="match status" value="1"/>
</dbReference>
<evidence type="ECO:0000256" key="1">
    <source>
        <dbReference type="ARBA" id="ARBA00005996"/>
    </source>
</evidence>
<reference evidence="3" key="1">
    <citation type="submission" date="2016-10" db="EMBL/GenBank/DDBJ databases">
        <authorList>
            <person name="Varghese N."/>
            <person name="Submissions S."/>
        </authorList>
    </citation>
    <scope>NUCLEOTIDE SEQUENCE [LARGE SCALE GENOMIC DNA]</scope>
    <source>
        <strain evidence="3">DSM 13234</strain>
    </source>
</reference>
<dbReference type="Proteomes" id="UP000182983">
    <property type="component" value="Unassembled WGS sequence"/>
</dbReference>
<protein>
    <submittedName>
        <fullName evidence="2">tRNA 2-thiouridine synthesizing protein C</fullName>
    </submittedName>
</protein>
<name>A0A1H6HWY1_MAGFU</name>
<dbReference type="InterPro" id="IPR003787">
    <property type="entry name" value="Sulphur_relay_DsrE/F-like"/>
</dbReference>
<dbReference type="RefSeq" id="WP_074768395.1">
    <property type="nucleotide sequence ID" value="NZ_FNWO01000008.1"/>
</dbReference>
<accession>A0A1H6HWY1</accession>
<dbReference type="PANTHER" id="PTHR38780">
    <property type="entry name" value="PROTEIN TUSC"/>
    <property type="match status" value="1"/>
</dbReference>
<dbReference type="SUPFAM" id="SSF75169">
    <property type="entry name" value="DsrEFH-like"/>
    <property type="match status" value="1"/>
</dbReference>
<sequence length="124" mass="13962">MTDQPVIKKFMVVNRKAPHGTIYALEVLEMVLISAMFDQDVHVVFLDDGVQQLRKGQSPAALEMKDFSKTYRALDGYGIEKVYVERESLTERGLGEDDLVIPVELIDRAEMARLMDGMDVVLSA</sequence>
<comment type="similarity">
    <text evidence="1">Belongs to the DsrF/TusC family.</text>
</comment>
<keyword evidence="3" id="KW-1185">Reference proteome</keyword>
<dbReference type="Pfam" id="PF02635">
    <property type="entry name" value="DsrE"/>
    <property type="match status" value="1"/>
</dbReference>
<proteinExistence type="inferred from homology"/>
<dbReference type="Gene3D" id="3.40.1260.10">
    <property type="entry name" value="DsrEFH-like"/>
    <property type="match status" value="1"/>
</dbReference>
<organism evidence="2 3">
    <name type="scientific">Magnetospirillum fulvum</name>
    <name type="common">Rhodospirillum fulvum</name>
    <dbReference type="NCBI Taxonomy" id="1082"/>
    <lineage>
        <taxon>Bacteria</taxon>
        <taxon>Pseudomonadati</taxon>
        <taxon>Pseudomonadota</taxon>
        <taxon>Alphaproteobacteria</taxon>
        <taxon>Rhodospirillales</taxon>
        <taxon>Rhodospirillaceae</taxon>
        <taxon>Magnetospirillum</taxon>
    </lineage>
</organism>
<evidence type="ECO:0000313" key="2">
    <source>
        <dbReference type="EMBL" id="SEH40584.1"/>
    </source>
</evidence>
<evidence type="ECO:0000313" key="3">
    <source>
        <dbReference type="Proteomes" id="UP000182983"/>
    </source>
</evidence>
<dbReference type="PANTHER" id="PTHR38780:SF1">
    <property type="entry name" value="PROTEIN TUSC"/>
    <property type="match status" value="1"/>
</dbReference>